<dbReference type="RefSeq" id="WP_091074089.1">
    <property type="nucleotide sequence ID" value="NZ_LT629799.1"/>
</dbReference>
<protein>
    <submittedName>
        <fullName evidence="2">UDP:flavonoid glycosyltransferase YjiC, YdhE family</fullName>
    </submittedName>
</protein>
<dbReference type="Gene3D" id="3.40.50.2000">
    <property type="entry name" value="Glycogen Phosphorylase B"/>
    <property type="match status" value="2"/>
</dbReference>
<dbReference type="EMBL" id="LT629799">
    <property type="protein sequence ID" value="SDU90487.1"/>
    <property type="molecule type" value="Genomic_DNA"/>
</dbReference>
<keyword evidence="2" id="KW-0808">Transferase</keyword>
<dbReference type="PANTHER" id="PTHR48050">
    <property type="entry name" value="STEROL 3-BETA-GLUCOSYLTRANSFERASE"/>
    <property type="match status" value="1"/>
</dbReference>
<evidence type="ECO:0000313" key="2">
    <source>
        <dbReference type="EMBL" id="SDU90487.1"/>
    </source>
</evidence>
<accession>A0A1H2MB63</accession>
<dbReference type="OrthoDB" id="6620093at2"/>
<dbReference type="PANTHER" id="PTHR48050:SF13">
    <property type="entry name" value="STEROL 3-BETA-GLUCOSYLTRANSFERASE UGT80A2"/>
    <property type="match status" value="1"/>
</dbReference>
<dbReference type="Proteomes" id="UP000198825">
    <property type="component" value="Chromosome I"/>
</dbReference>
<evidence type="ECO:0000259" key="1">
    <source>
        <dbReference type="Pfam" id="PF06722"/>
    </source>
</evidence>
<dbReference type="InterPro" id="IPR050426">
    <property type="entry name" value="Glycosyltransferase_28"/>
</dbReference>
<dbReference type="InterPro" id="IPR002213">
    <property type="entry name" value="UDP_glucos_trans"/>
</dbReference>
<sequence>MSKVLLLSSPIFGHVSPVLSLGRGLAERGHRVTLLTGSKYAASAAGAGLDFLPLPAGADYDDADLEPWLPRRHHRTRIAAGRYDITGMFVRPLGAQHEALAAAMASTPYDAVVADTAFLGVLPLLTTPGPRPPVLGVSVTPLALTSPDCAPFGSGLAPGRSAFARMRNRQIYWALRHGPLRPLQVALDAQLEALGRGPSPVGYFDVAGLFDRTFHLSVPGLEYPRRDLPGSIVFTGPLPVHRPDLPGPAWTPPPGDAPLVHVTQGTFANTDPGHLLVPALRALADEPVRVVATTGGRPVEEVRALLGGTVPANAQLSELVPYADLLPRTAVMVTNGGWGGVQHALTHGVPVVVAGASEEKPEVAARVAWSGAGLDLRTGRPSERRVRTAVRTALRRPRYREAAARLRAELDAMPDPVDVVAATVAEGARVPAVRHR</sequence>
<reference evidence="3" key="1">
    <citation type="submission" date="2016-10" db="EMBL/GenBank/DDBJ databases">
        <authorList>
            <person name="Varghese N."/>
            <person name="Submissions S."/>
        </authorList>
    </citation>
    <scope>NUCLEOTIDE SEQUENCE [LARGE SCALE GENOMIC DNA]</scope>
    <source>
        <strain evidence="3">DSM 21743</strain>
    </source>
</reference>
<dbReference type="InterPro" id="IPR010610">
    <property type="entry name" value="EryCIII-like_C"/>
</dbReference>
<proteinExistence type="predicted"/>
<evidence type="ECO:0000313" key="3">
    <source>
        <dbReference type="Proteomes" id="UP000198825"/>
    </source>
</evidence>
<dbReference type="GO" id="GO:0016758">
    <property type="term" value="F:hexosyltransferase activity"/>
    <property type="evidence" value="ECO:0007669"/>
    <property type="project" value="UniProtKB-ARBA"/>
</dbReference>
<organism evidence="2 3">
    <name type="scientific">Microlunatus sagamiharensis</name>
    <dbReference type="NCBI Taxonomy" id="546874"/>
    <lineage>
        <taxon>Bacteria</taxon>
        <taxon>Bacillati</taxon>
        <taxon>Actinomycetota</taxon>
        <taxon>Actinomycetes</taxon>
        <taxon>Propionibacteriales</taxon>
        <taxon>Propionibacteriaceae</taxon>
        <taxon>Microlunatus</taxon>
    </lineage>
</organism>
<dbReference type="Pfam" id="PF06722">
    <property type="entry name" value="EryCIII-like_C"/>
    <property type="match status" value="1"/>
</dbReference>
<dbReference type="GO" id="GO:0017000">
    <property type="term" value="P:antibiotic biosynthetic process"/>
    <property type="evidence" value="ECO:0007669"/>
    <property type="project" value="UniProtKB-ARBA"/>
</dbReference>
<dbReference type="STRING" id="546874.SAMN04488544_1744"/>
<dbReference type="SUPFAM" id="SSF53756">
    <property type="entry name" value="UDP-Glycosyltransferase/glycogen phosphorylase"/>
    <property type="match status" value="1"/>
</dbReference>
<dbReference type="CDD" id="cd03784">
    <property type="entry name" value="GT1_Gtf-like"/>
    <property type="match status" value="1"/>
</dbReference>
<gene>
    <name evidence="2" type="ORF">SAMN04488544_1744</name>
</gene>
<keyword evidence="3" id="KW-1185">Reference proteome</keyword>
<dbReference type="AlphaFoldDB" id="A0A1H2MB63"/>
<name>A0A1H2MB63_9ACTN</name>
<feature type="domain" description="Erythromycin biosynthesis protein CIII-like C-terminal" evidence="1">
    <location>
        <begin position="308"/>
        <end position="424"/>
    </location>
</feature>
<dbReference type="GO" id="GO:0008194">
    <property type="term" value="F:UDP-glycosyltransferase activity"/>
    <property type="evidence" value="ECO:0007669"/>
    <property type="project" value="InterPro"/>
</dbReference>